<accession>A0A4V6KDJ2</accession>
<gene>
    <name evidence="1" type="ORF">NCTC503_01605</name>
</gene>
<dbReference type="OrthoDB" id="6120799at2"/>
<dbReference type="RefSeq" id="WP_138210242.1">
    <property type="nucleotide sequence ID" value="NZ_CBCRUQ010000018.1"/>
</dbReference>
<evidence type="ECO:0008006" key="3">
    <source>
        <dbReference type="Google" id="ProtNLM"/>
    </source>
</evidence>
<evidence type="ECO:0000313" key="1">
    <source>
        <dbReference type="EMBL" id="VTQ90467.1"/>
    </source>
</evidence>
<dbReference type="AlphaFoldDB" id="A0A4V6KDJ2"/>
<dbReference type="Pfam" id="PF14595">
    <property type="entry name" value="Thioredoxin_9"/>
    <property type="match status" value="1"/>
</dbReference>
<dbReference type="Proteomes" id="UP000308489">
    <property type="component" value="Chromosome 1"/>
</dbReference>
<proteinExistence type="predicted"/>
<dbReference type="KEGG" id="hhw:NCTC503_01605"/>
<name>A0A4V6KDJ2_HATHI</name>
<reference evidence="1 2" key="1">
    <citation type="submission" date="2019-05" db="EMBL/GenBank/DDBJ databases">
        <authorList>
            <consortium name="Pathogen Informatics"/>
        </authorList>
    </citation>
    <scope>NUCLEOTIDE SEQUENCE [LARGE SCALE GENOMIC DNA]</scope>
    <source>
        <strain evidence="1 2">NCTC503</strain>
    </source>
</reference>
<keyword evidence="2" id="KW-1185">Reference proteome</keyword>
<evidence type="ECO:0000313" key="2">
    <source>
        <dbReference type="Proteomes" id="UP000308489"/>
    </source>
</evidence>
<dbReference type="SUPFAM" id="SSF52833">
    <property type="entry name" value="Thioredoxin-like"/>
    <property type="match status" value="1"/>
</dbReference>
<dbReference type="InterPro" id="IPR036249">
    <property type="entry name" value="Thioredoxin-like_sf"/>
</dbReference>
<dbReference type="Gene3D" id="3.40.30.10">
    <property type="entry name" value="Glutaredoxin"/>
    <property type="match status" value="1"/>
</dbReference>
<dbReference type="EMBL" id="LR590481">
    <property type="protein sequence ID" value="VTQ90467.1"/>
    <property type="molecule type" value="Genomic_DNA"/>
</dbReference>
<organism evidence="1 2">
    <name type="scientific">Hathewaya histolytica</name>
    <name type="common">Clostridium histolyticum</name>
    <dbReference type="NCBI Taxonomy" id="1498"/>
    <lineage>
        <taxon>Bacteria</taxon>
        <taxon>Bacillati</taxon>
        <taxon>Bacillota</taxon>
        <taxon>Clostridia</taxon>
        <taxon>Eubacteriales</taxon>
        <taxon>Clostridiaceae</taxon>
        <taxon>Hathewaya</taxon>
    </lineage>
</organism>
<sequence>MRFEELFKLGGSYNEFLLEKEGEYKEKLESLVNEINITLELKKRIENISENINILAVAELWCPDCIVNVPSIVYISDLNSKVSISFVKREGNEEYLNNFSVEGKVKIPTFIIMDRDFKLKGAFIERPNSIKDLENGDDQVKRIVGMKNYRQGKCLEEVIEEILDIIES</sequence>
<protein>
    <recommendedName>
        <fullName evidence="3">Thioredoxin</fullName>
    </recommendedName>
</protein>